<dbReference type="Gene3D" id="2.160.10.10">
    <property type="entry name" value="Hexapeptide repeat proteins"/>
    <property type="match status" value="1"/>
</dbReference>
<evidence type="ECO:0000313" key="5">
    <source>
        <dbReference type="Proteomes" id="UP000013966"/>
    </source>
</evidence>
<evidence type="ECO:0000256" key="1">
    <source>
        <dbReference type="ARBA" id="ARBA00022679"/>
    </source>
</evidence>
<evidence type="ECO:0000256" key="2">
    <source>
        <dbReference type="ARBA" id="ARBA00022737"/>
    </source>
</evidence>
<reference evidence="4 5" key="2">
    <citation type="journal article" date="2018" name="Int. J. Syst. Evol. Microbiol.">
        <title>Burkholderia insecticola sp. nov., a gut symbiotic bacterium of the bean bug Riptortus pedestris.</title>
        <authorList>
            <person name="Takeshita K."/>
            <person name="Tamaki H."/>
            <person name="Ohbayashi T."/>
            <person name="Meng X.-Y."/>
            <person name="Sone T."/>
            <person name="Mitani Y."/>
            <person name="Peeters C."/>
            <person name="Kikuchi Y."/>
            <person name="Vandamme P."/>
        </authorList>
    </citation>
    <scope>NUCLEOTIDE SEQUENCE [LARGE SCALE GENOMIC DNA]</scope>
    <source>
        <strain evidence="4">RPE64</strain>
    </source>
</reference>
<organism evidence="4 5">
    <name type="scientific">Caballeronia insecticola</name>
    <dbReference type="NCBI Taxonomy" id="758793"/>
    <lineage>
        <taxon>Bacteria</taxon>
        <taxon>Pseudomonadati</taxon>
        <taxon>Pseudomonadota</taxon>
        <taxon>Betaproteobacteria</taxon>
        <taxon>Burkholderiales</taxon>
        <taxon>Burkholderiaceae</taxon>
        <taxon>Caballeronia</taxon>
    </lineage>
</organism>
<dbReference type="HOGENOM" id="CLU_2128443_0_0_4"/>
<sequence length="132" mass="14088">MKSVFVSGDAKVGRNCVIFQQVTIGSITLPDSAGAGAPTIGDNVYIGAGAKIVGNVVVGDNVRIGANAVVYKDVPSNSVVVGGEQKIIVKEATLDNRFFSSHGGRWVYFDNGEWISVDREPNPDLQLTHRDR</sequence>
<accession>R4WPG1</accession>
<dbReference type="EMBL" id="AP013058">
    <property type="protein sequence ID" value="BAN22740.1"/>
    <property type="molecule type" value="Genomic_DNA"/>
</dbReference>
<evidence type="ECO:0000256" key="3">
    <source>
        <dbReference type="ARBA" id="ARBA00023315"/>
    </source>
</evidence>
<gene>
    <name evidence="4" type="ORF">BRPE64_ACDS09860</name>
</gene>
<dbReference type="PANTHER" id="PTHR42811">
    <property type="entry name" value="SERINE ACETYLTRANSFERASE"/>
    <property type="match status" value="1"/>
</dbReference>
<proteinExistence type="predicted"/>
<dbReference type="KEGG" id="buo:BRPE64_ACDS09860"/>
<keyword evidence="3" id="KW-0012">Acyltransferase</keyword>
<dbReference type="GO" id="GO:0016746">
    <property type="term" value="F:acyltransferase activity"/>
    <property type="evidence" value="ECO:0007669"/>
    <property type="project" value="UniProtKB-KW"/>
</dbReference>
<dbReference type="InterPro" id="IPR018357">
    <property type="entry name" value="Hexapep_transf_CS"/>
</dbReference>
<name>R4WPG1_9BURK</name>
<dbReference type="Proteomes" id="UP000013966">
    <property type="component" value="Chromosome 1"/>
</dbReference>
<dbReference type="PATRIC" id="fig|758793.3.peg.990"/>
<reference evidence="4 5" key="1">
    <citation type="journal article" date="2013" name="Genome Announc.">
        <title>Complete Genome Sequence of Burkholderia sp. Strain RPE64, Bacterial Symbiont of the Bean Bug Riptortus pedestris.</title>
        <authorList>
            <person name="Shibata T.F."/>
            <person name="Maeda T."/>
            <person name="Nikoh N."/>
            <person name="Yamaguchi K."/>
            <person name="Oshima K."/>
            <person name="Hattori M."/>
            <person name="Nishiyama T."/>
            <person name="Hasebe M."/>
            <person name="Fukatsu T."/>
            <person name="Kikuchi Y."/>
            <person name="Shigenobu S."/>
        </authorList>
    </citation>
    <scope>NUCLEOTIDE SEQUENCE [LARGE SCALE GENOMIC DNA]</scope>
</reference>
<dbReference type="InterPro" id="IPR001451">
    <property type="entry name" value="Hexapep"/>
</dbReference>
<keyword evidence="1 4" id="KW-0808">Transferase</keyword>
<dbReference type="STRING" id="758793.BRPE64_ACDS09860"/>
<dbReference type="SUPFAM" id="SSF51161">
    <property type="entry name" value="Trimeric LpxA-like enzymes"/>
    <property type="match status" value="1"/>
</dbReference>
<protein>
    <submittedName>
        <fullName evidence="4">Serine acetyltransferase</fullName>
    </submittedName>
</protein>
<keyword evidence="2" id="KW-0677">Repeat</keyword>
<dbReference type="InterPro" id="IPR011004">
    <property type="entry name" value="Trimer_LpxA-like_sf"/>
</dbReference>
<evidence type="ECO:0000313" key="4">
    <source>
        <dbReference type="EMBL" id="BAN22740.1"/>
    </source>
</evidence>
<dbReference type="AlphaFoldDB" id="R4WPG1"/>
<keyword evidence="5" id="KW-1185">Reference proteome</keyword>
<dbReference type="Pfam" id="PF00132">
    <property type="entry name" value="Hexapep"/>
    <property type="match status" value="1"/>
</dbReference>
<dbReference type="PROSITE" id="PS00101">
    <property type="entry name" value="HEXAPEP_TRANSFERASES"/>
    <property type="match status" value="1"/>
</dbReference>